<name>A0ABT3SSI6_9GAMM</name>
<comment type="catalytic activity">
    <reaction evidence="16">
        <text>(2E)-tetradecenoyl-CoA + NADPH + H(+) = tetradecanoyl-CoA + NADP(+)</text>
        <dbReference type="Rhea" id="RHEA:44968"/>
        <dbReference type="ChEBI" id="CHEBI:15378"/>
        <dbReference type="ChEBI" id="CHEBI:57385"/>
        <dbReference type="ChEBI" id="CHEBI:57783"/>
        <dbReference type="ChEBI" id="CHEBI:58349"/>
        <dbReference type="ChEBI" id="CHEBI:61405"/>
    </reaction>
    <physiologicalReaction direction="left-to-right" evidence="16">
        <dbReference type="Rhea" id="RHEA:44969"/>
    </physiologicalReaction>
</comment>
<evidence type="ECO:0000256" key="12">
    <source>
        <dbReference type="ARBA" id="ARBA00038622"/>
    </source>
</evidence>
<sequence length="275" mass="29157">MINTVFKDGIFEGKVALVSGGGTGIGLRIAKELLHLGASVAIAGRKEEKLAVAMETLAEYGDRALSLMCNIREEDQVNACIDTVVEKYGKLDFLVNNAGGQFASPAESIKAKGWRAVIDTNLTGTFLMSQAAFNKSMNTNGGAIVNIIANMWNGFPVLAHTGAARAGVDNLTKSLAVEWGARGVRINSVALGAIHSSGLDNYDPESQKTFLEMTKKNKPYRFGTEAEASAAVTFLLSPAAMFITGETLKVDGGAPLDSPLFPNVDHGKMPAFDDK</sequence>
<evidence type="ECO:0000256" key="14">
    <source>
        <dbReference type="ARBA" id="ARBA00041063"/>
    </source>
</evidence>
<evidence type="ECO:0000256" key="13">
    <source>
        <dbReference type="ARBA" id="ARBA00038849"/>
    </source>
</evidence>
<evidence type="ECO:0000256" key="11">
    <source>
        <dbReference type="ARBA" id="ARBA00037124"/>
    </source>
</evidence>
<dbReference type="Pfam" id="PF13561">
    <property type="entry name" value="adh_short_C2"/>
    <property type="match status" value="1"/>
</dbReference>
<evidence type="ECO:0000313" key="22">
    <source>
        <dbReference type="Proteomes" id="UP001143307"/>
    </source>
</evidence>
<evidence type="ECO:0000256" key="1">
    <source>
        <dbReference type="ARBA" id="ARBA00004275"/>
    </source>
</evidence>
<dbReference type="InterPro" id="IPR052388">
    <property type="entry name" value="Peroxisomal_t2-enoyl-CoA_red"/>
</dbReference>
<comment type="caution">
    <text evidence="21">The sequence shown here is derived from an EMBL/GenBank/DDBJ whole genome shotgun (WGS) entry which is preliminary data.</text>
</comment>
<keyword evidence="10" id="KW-0275">Fatty acid biosynthesis</keyword>
<dbReference type="PRINTS" id="PR00081">
    <property type="entry name" value="GDHRDH"/>
</dbReference>
<evidence type="ECO:0000256" key="2">
    <source>
        <dbReference type="ARBA" id="ARBA00005189"/>
    </source>
</evidence>
<keyword evidence="3" id="KW-0444">Lipid biosynthesis</keyword>
<dbReference type="RefSeq" id="WP_279251919.1">
    <property type="nucleotide sequence ID" value="NZ_SHNP01000002.1"/>
</dbReference>
<reference evidence="21" key="1">
    <citation type="submission" date="2019-02" db="EMBL/GenBank/DDBJ databases">
        <authorList>
            <person name="Li S.-H."/>
        </authorList>
    </citation>
    <scope>NUCLEOTIDE SEQUENCE</scope>
    <source>
        <strain evidence="21">IMCC8485</strain>
    </source>
</reference>
<evidence type="ECO:0000256" key="19">
    <source>
        <dbReference type="ARBA" id="ARBA00049386"/>
    </source>
</evidence>
<keyword evidence="9" id="KW-0576">Peroxisome</keyword>
<evidence type="ECO:0000256" key="16">
    <source>
        <dbReference type="ARBA" id="ARBA00048686"/>
    </source>
</evidence>
<comment type="catalytic activity">
    <reaction evidence="17">
        <text>(2E)-hexenoyl-CoA + NADPH + H(+) = hexanoyl-CoA + NADP(+)</text>
        <dbReference type="Rhea" id="RHEA:44956"/>
        <dbReference type="ChEBI" id="CHEBI:15378"/>
        <dbReference type="ChEBI" id="CHEBI:57783"/>
        <dbReference type="ChEBI" id="CHEBI:58349"/>
        <dbReference type="ChEBI" id="CHEBI:62077"/>
        <dbReference type="ChEBI" id="CHEBI:62620"/>
    </reaction>
    <physiologicalReaction direction="left-to-right" evidence="17">
        <dbReference type="Rhea" id="RHEA:44957"/>
    </physiologicalReaction>
</comment>
<keyword evidence="4" id="KW-0597">Phosphoprotein</keyword>
<comment type="catalytic activity">
    <reaction evidence="19">
        <text>(2E)-decenoyl-CoA + NADPH + H(+) = decanoyl-CoA + NADP(+)</text>
        <dbReference type="Rhea" id="RHEA:44960"/>
        <dbReference type="ChEBI" id="CHEBI:15378"/>
        <dbReference type="ChEBI" id="CHEBI:57783"/>
        <dbReference type="ChEBI" id="CHEBI:58349"/>
        <dbReference type="ChEBI" id="CHEBI:61406"/>
        <dbReference type="ChEBI" id="CHEBI:61430"/>
    </reaction>
    <physiologicalReaction direction="left-to-right" evidence="19">
        <dbReference type="Rhea" id="RHEA:44961"/>
    </physiologicalReaction>
</comment>
<evidence type="ECO:0000256" key="8">
    <source>
        <dbReference type="ARBA" id="ARBA00023098"/>
    </source>
</evidence>
<evidence type="ECO:0000256" key="7">
    <source>
        <dbReference type="ARBA" id="ARBA00023002"/>
    </source>
</evidence>
<evidence type="ECO:0000256" key="4">
    <source>
        <dbReference type="ARBA" id="ARBA00022553"/>
    </source>
</evidence>
<dbReference type="SUPFAM" id="SSF51735">
    <property type="entry name" value="NAD(P)-binding Rossmann-fold domains"/>
    <property type="match status" value="1"/>
</dbReference>
<proteinExistence type="predicted"/>
<dbReference type="Gene3D" id="3.40.50.720">
    <property type="entry name" value="NAD(P)-binding Rossmann-like Domain"/>
    <property type="match status" value="1"/>
</dbReference>
<dbReference type="CDD" id="cd05369">
    <property type="entry name" value="TER_DECR_SDR_a"/>
    <property type="match status" value="1"/>
</dbReference>
<keyword evidence="5" id="KW-0276">Fatty acid metabolism</keyword>
<comment type="subunit">
    <text evidence="12">Interacts with PEX5, probably required to target it into peroxisomes.</text>
</comment>
<protein>
    <recommendedName>
        <fullName evidence="14">Peroxisomal trans-2-enoyl-CoA reductase</fullName>
        <ecNumber evidence="13">1.3.1.38</ecNumber>
    </recommendedName>
</protein>
<evidence type="ECO:0000313" key="21">
    <source>
        <dbReference type="EMBL" id="MCX2972953.1"/>
    </source>
</evidence>
<evidence type="ECO:0000256" key="6">
    <source>
        <dbReference type="ARBA" id="ARBA00022857"/>
    </source>
</evidence>
<dbReference type="PANTHER" id="PTHR24317:SF7">
    <property type="entry name" value="PEROXISOMAL TRANS-2-ENOYL-COA REDUCTASE"/>
    <property type="match status" value="1"/>
</dbReference>
<dbReference type="InterPro" id="IPR002347">
    <property type="entry name" value="SDR_fam"/>
</dbReference>
<evidence type="ECO:0000256" key="20">
    <source>
        <dbReference type="ARBA" id="ARBA00049559"/>
    </source>
</evidence>
<comment type="catalytic activity">
    <reaction evidence="15">
        <text>(2E)-dodecenoyl-CoA + NADPH + H(+) = dodecanoyl-CoA + NADP(+)</text>
        <dbReference type="Rhea" id="RHEA:44964"/>
        <dbReference type="ChEBI" id="CHEBI:15378"/>
        <dbReference type="ChEBI" id="CHEBI:57330"/>
        <dbReference type="ChEBI" id="CHEBI:57375"/>
        <dbReference type="ChEBI" id="CHEBI:57783"/>
        <dbReference type="ChEBI" id="CHEBI:58349"/>
    </reaction>
    <physiologicalReaction direction="left-to-right" evidence="15">
        <dbReference type="Rhea" id="RHEA:44965"/>
    </physiologicalReaction>
</comment>
<evidence type="ECO:0000256" key="18">
    <source>
        <dbReference type="ARBA" id="ARBA00049251"/>
    </source>
</evidence>
<evidence type="ECO:0000256" key="17">
    <source>
        <dbReference type="ARBA" id="ARBA00049108"/>
    </source>
</evidence>
<comment type="function">
    <text evidence="11">Participates in chain elongation of fatty acids. Catalyzes the reduction of trans-2-enoyl-CoAs of varying chain lengths from 6:1 to 16:1, having maximum activity with 10:1 CoA. Has no 2,4-dienoyl-CoA reductase activity.</text>
</comment>
<evidence type="ECO:0000256" key="5">
    <source>
        <dbReference type="ARBA" id="ARBA00022832"/>
    </source>
</evidence>
<organism evidence="21 22">
    <name type="scientific">Candidatus Seongchinamella marina</name>
    <dbReference type="NCBI Taxonomy" id="2518990"/>
    <lineage>
        <taxon>Bacteria</taxon>
        <taxon>Pseudomonadati</taxon>
        <taxon>Pseudomonadota</taxon>
        <taxon>Gammaproteobacteria</taxon>
        <taxon>Cellvibrionales</taxon>
        <taxon>Halieaceae</taxon>
        <taxon>Seongchinamella</taxon>
    </lineage>
</organism>
<evidence type="ECO:0000256" key="9">
    <source>
        <dbReference type="ARBA" id="ARBA00023140"/>
    </source>
</evidence>
<keyword evidence="7" id="KW-0560">Oxidoreductase</keyword>
<comment type="subcellular location">
    <subcellularLocation>
        <location evidence="1">Peroxisome</location>
    </subcellularLocation>
</comment>
<evidence type="ECO:0000256" key="10">
    <source>
        <dbReference type="ARBA" id="ARBA00023160"/>
    </source>
</evidence>
<keyword evidence="22" id="KW-1185">Reference proteome</keyword>
<comment type="catalytic activity">
    <reaction evidence="20">
        <text>(2E)-octenoyl-CoA + NADPH + H(+) = octanoyl-CoA + NADP(+)</text>
        <dbReference type="Rhea" id="RHEA:44952"/>
        <dbReference type="ChEBI" id="CHEBI:15378"/>
        <dbReference type="ChEBI" id="CHEBI:57386"/>
        <dbReference type="ChEBI" id="CHEBI:57783"/>
        <dbReference type="ChEBI" id="CHEBI:58349"/>
        <dbReference type="ChEBI" id="CHEBI:62242"/>
    </reaction>
    <physiologicalReaction direction="left-to-right" evidence="20">
        <dbReference type="Rhea" id="RHEA:44953"/>
    </physiologicalReaction>
</comment>
<dbReference type="InterPro" id="IPR036291">
    <property type="entry name" value="NAD(P)-bd_dom_sf"/>
</dbReference>
<dbReference type="EC" id="1.3.1.38" evidence="13"/>
<keyword evidence="8" id="KW-0443">Lipid metabolism</keyword>
<dbReference type="Proteomes" id="UP001143307">
    <property type="component" value="Unassembled WGS sequence"/>
</dbReference>
<keyword evidence="6" id="KW-0521">NADP</keyword>
<dbReference type="PANTHER" id="PTHR24317">
    <property type="entry name" value="PEROXISOMAL TRANS-2-ENOYL-COA REDUCTASE"/>
    <property type="match status" value="1"/>
</dbReference>
<gene>
    <name evidence="21" type="ORF">EYC87_05050</name>
</gene>
<dbReference type="EMBL" id="SHNP01000002">
    <property type="protein sequence ID" value="MCX2972953.1"/>
    <property type="molecule type" value="Genomic_DNA"/>
</dbReference>
<evidence type="ECO:0000256" key="15">
    <source>
        <dbReference type="ARBA" id="ARBA00047570"/>
    </source>
</evidence>
<evidence type="ECO:0000256" key="3">
    <source>
        <dbReference type="ARBA" id="ARBA00022516"/>
    </source>
</evidence>
<comment type="catalytic activity">
    <reaction evidence="18">
        <text>a (2E)-enoyl-CoA + NADPH + H(+) = a 2,3-saturated acyl-CoA + NADP(+)</text>
        <dbReference type="Rhea" id="RHEA:33763"/>
        <dbReference type="ChEBI" id="CHEBI:15378"/>
        <dbReference type="ChEBI" id="CHEBI:57783"/>
        <dbReference type="ChEBI" id="CHEBI:58349"/>
        <dbReference type="ChEBI" id="CHEBI:58856"/>
        <dbReference type="ChEBI" id="CHEBI:65111"/>
        <dbReference type="EC" id="1.3.1.38"/>
    </reaction>
    <physiologicalReaction direction="left-to-right" evidence="18">
        <dbReference type="Rhea" id="RHEA:33764"/>
    </physiologicalReaction>
</comment>
<dbReference type="PRINTS" id="PR00080">
    <property type="entry name" value="SDRFAMILY"/>
</dbReference>
<comment type="pathway">
    <text evidence="2">Lipid metabolism.</text>
</comment>
<accession>A0ABT3SSI6</accession>